<dbReference type="GO" id="GO:0006313">
    <property type="term" value="P:DNA transposition"/>
    <property type="evidence" value="ECO:0007669"/>
    <property type="project" value="InterPro"/>
</dbReference>
<accession>A0A420XSX8</accession>
<sequence>MAAPRKYPDELRERATRLAVDLRRDPATRSGAPQRVGEQLGINPETLRNWVSQAEIDAGERPGTTTSDAQRLAELERENRELRRANAILRSASAFFAAELDRPQR</sequence>
<protein>
    <submittedName>
        <fullName evidence="2">Transposase</fullName>
    </submittedName>
</protein>
<dbReference type="GO" id="GO:0004803">
    <property type="term" value="F:transposase activity"/>
    <property type="evidence" value="ECO:0007669"/>
    <property type="project" value="InterPro"/>
</dbReference>
<dbReference type="InterPro" id="IPR036388">
    <property type="entry name" value="WH-like_DNA-bd_sf"/>
</dbReference>
<dbReference type="InterPro" id="IPR002514">
    <property type="entry name" value="Transposase_8"/>
</dbReference>
<dbReference type="SUPFAM" id="SSF46689">
    <property type="entry name" value="Homeodomain-like"/>
    <property type="match status" value="1"/>
</dbReference>
<proteinExistence type="predicted"/>
<gene>
    <name evidence="2" type="ORF">CLV35_0344</name>
</gene>
<dbReference type="AlphaFoldDB" id="A0A420XSX8"/>
<dbReference type="GO" id="GO:0003677">
    <property type="term" value="F:DNA binding"/>
    <property type="evidence" value="ECO:0007669"/>
    <property type="project" value="InterPro"/>
</dbReference>
<evidence type="ECO:0000313" key="2">
    <source>
        <dbReference type="EMBL" id="RKS79928.1"/>
    </source>
</evidence>
<dbReference type="InterPro" id="IPR009057">
    <property type="entry name" value="Homeodomain-like_sf"/>
</dbReference>
<keyword evidence="3" id="KW-1185">Reference proteome</keyword>
<organism evidence="2 3">
    <name type="scientific">Motilibacter peucedani</name>
    <dbReference type="NCBI Taxonomy" id="598650"/>
    <lineage>
        <taxon>Bacteria</taxon>
        <taxon>Bacillati</taxon>
        <taxon>Actinomycetota</taxon>
        <taxon>Actinomycetes</taxon>
        <taxon>Motilibacterales</taxon>
        <taxon>Motilibacteraceae</taxon>
        <taxon>Motilibacter</taxon>
    </lineage>
</organism>
<dbReference type="InParanoid" id="A0A420XSX8"/>
<dbReference type="Proteomes" id="UP000281955">
    <property type="component" value="Unassembled WGS sequence"/>
</dbReference>
<evidence type="ECO:0000256" key="1">
    <source>
        <dbReference type="SAM" id="Coils"/>
    </source>
</evidence>
<feature type="coiled-coil region" evidence="1">
    <location>
        <begin position="65"/>
        <end position="92"/>
    </location>
</feature>
<dbReference type="Pfam" id="PF01527">
    <property type="entry name" value="HTH_Tnp_1"/>
    <property type="match status" value="1"/>
</dbReference>
<comment type="caution">
    <text evidence="2">The sequence shown here is derived from an EMBL/GenBank/DDBJ whole genome shotgun (WGS) entry which is preliminary data.</text>
</comment>
<dbReference type="EMBL" id="RBWV01000009">
    <property type="protein sequence ID" value="RKS79928.1"/>
    <property type="molecule type" value="Genomic_DNA"/>
</dbReference>
<dbReference type="Gene3D" id="1.10.10.10">
    <property type="entry name" value="Winged helix-like DNA-binding domain superfamily/Winged helix DNA-binding domain"/>
    <property type="match status" value="1"/>
</dbReference>
<reference evidence="2 3" key="1">
    <citation type="submission" date="2018-10" db="EMBL/GenBank/DDBJ databases">
        <title>Genomic Encyclopedia of Archaeal and Bacterial Type Strains, Phase II (KMG-II): from individual species to whole genera.</title>
        <authorList>
            <person name="Goeker M."/>
        </authorList>
    </citation>
    <scope>NUCLEOTIDE SEQUENCE [LARGE SCALE GENOMIC DNA]</scope>
    <source>
        <strain evidence="2 3">RP-AC37</strain>
    </source>
</reference>
<keyword evidence="1" id="KW-0175">Coiled coil</keyword>
<evidence type="ECO:0000313" key="3">
    <source>
        <dbReference type="Proteomes" id="UP000281955"/>
    </source>
</evidence>
<name>A0A420XSX8_9ACTN</name>